<protein>
    <recommendedName>
        <fullName evidence="7">Bacterioferritin-associated ferredoxin</fullName>
    </recommendedName>
</protein>
<evidence type="ECO:0000256" key="4">
    <source>
        <dbReference type="ARBA" id="ARBA00022982"/>
    </source>
</evidence>
<evidence type="ECO:0000313" key="10">
    <source>
        <dbReference type="EMBL" id="MFD0685416.1"/>
    </source>
</evidence>
<keyword evidence="5" id="KW-0408">Iron</keyword>
<evidence type="ECO:0000256" key="6">
    <source>
        <dbReference type="ARBA" id="ARBA00023014"/>
    </source>
</evidence>
<comment type="caution">
    <text evidence="10">The sequence shown here is derived from an EMBL/GenBank/DDBJ whole genome shotgun (WGS) entry which is preliminary data.</text>
</comment>
<dbReference type="EMBL" id="JBHTGP010000006">
    <property type="protein sequence ID" value="MFD0685416.1"/>
    <property type="molecule type" value="Genomic_DNA"/>
</dbReference>
<dbReference type="Pfam" id="PF04324">
    <property type="entry name" value="Fer2_BFD"/>
    <property type="match status" value="1"/>
</dbReference>
<dbReference type="Gene3D" id="1.10.10.1100">
    <property type="entry name" value="BFD-like [2Fe-2S]-binding domain"/>
    <property type="match status" value="1"/>
</dbReference>
<evidence type="ECO:0000256" key="8">
    <source>
        <dbReference type="ARBA" id="ARBA00046332"/>
    </source>
</evidence>
<evidence type="ECO:0000313" key="11">
    <source>
        <dbReference type="Proteomes" id="UP001597063"/>
    </source>
</evidence>
<keyword evidence="11" id="KW-1185">Reference proteome</keyword>
<dbReference type="PANTHER" id="PTHR37424">
    <property type="entry name" value="BACTERIOFERRITIN-ASSOCIATED FERREDOXIN"/>
    <property type="match status" value="1"/>
</dbReference>
<sequence length="135" mass="13516">MYVCICNAVTEDDVHGCMASGACATVRDVKAACGMKPGCGSCTRRLHAMVSEYRTASELADALTGGPLPLTVIPDPAAPVPAVPAPAAAASAVLDAAAMEPASIEQAVPHLPDHVLAEQIVSDAAERGTAPPTAA</sequence>
<organism evidence="10 11">
    <name type="scientific">Actinomadura fibrosa</name>
    <dbReference type="NCBI Taxonomy" id="111802"/>
    <lineage>
        <taxon>Bacteria</taxon>
        <taxon>Bacillati</taxon>
        <taxon>Actinomycetota</taxon>
        <taxon>Actinomycetes</taxon>
        <taxon>Streptosporangiales</taxon>
        <taxon>Thermomonosporaceae</taxon>
        <taxon>Actinomadura</taxon>
    </lineage>
</organism>
<proteinExistence type="inferred from homology"/>
<dbReference type="RefSeq" id="WP_207400189.1">
    <property type="nucleotide sequence ID" value="NZ_CAACUY010000201.1"/>
</dbReference>
<keyword evidence="3" id="KW-0479">Metal-binding</keyword>
<evidence type="ECO:0000256" key="5">
    <source>
        <dbReference type="ARBA" id="ARBA00023004"/>
    </source>
</evidence>
<evidence type="ECO:0000256" key="3">
    <source>
        <dbReference type="ARBA" id="ARBA00022723"/>
    </source>
</evidence>
<keyword evidence="6" id="KW-0411">Iron-sulfur</keyword>
<evidence type="ECO:0000256" key="2">
    <source>
        <dbReference type="ARBA" id="ARBA00022714"/>
    </source>
</evidence>
<feature type="domain" description="BFD-like [2Fe-2S]-binding" evidence="9">
    <location>
        <begin position="2"/>
        <end position="51"/>
    </location>
</feature>
<gene>
    <name evidence="10" type="ORF">ACFQZM_12975</name>
</gene>
<accession>A0ABW2XG20</accession>
<evidence type="ECO:0000256" key="1">
    <source>
        <dbReference type="ARBA" id="ARBA00022448"/>
    </source>
</evidence>
<dbReference type="InterPro" id="IPR041854">
    <property type="entry name" value="BFD-like_2Fe2S-bd_dom_sf"/>
</dbReference>
<keyword evidence="1" id="KW-0813">Transport</keyword>
<keyword evidence="4" id="KW-0249">Electron transport</keyword>
<dbReference type="PANTHER" id="PTHR37424:SF1">
    <property type="entry name" value="BACTERIOFERRITIN-ASSOCIATED FERREDOXIN"/>
    <property type="match status" value="1"/>
</dbReference>
<evidence type="ECO:0000256" key="7">
    <source>
        <dbReference type="ARBA" id="ARBA00039386"/>
    </source>
</evidence>
<dbReference type="InterPro" id="IPR052371">
    <property type="entry name" value="BFD-associated_ferredoxin"/>
</dbReference>
<comment type="similarity">
    <text evidence="8">Belongs to the Bfd family.</text>
</comment>
<dbReference type="InterPro" id="IPR007419">
    <property type="entry name" value="BFD-like_2Fe2S-bd_dom"/>
</dbReference>
<reference evidence="11" key="1">
    <citation type="journal article" date="2019" name="Int. J. Syst. Evol. Microbiol.">
        <title>The Global Catalogue of Microorganisms (GCM) 10K type strain sequencing project: providing services to taxonomists for standard genome sequencing and annotation.</title>
        <authorList>
            <consortium name="The Broad Institute Genomics Platform"/>
            <consortium name="The Broad Institute Genome Sequencing Center for Infectious Disease"/>
            <person name="Wu L."/>
            <person name="Ma J."/>
        </authorList>
    </citation>
    <scope>NUCLEOTIDE SEQUENCE [LARGE SCALE GENOMIC DNA]</scope>
    <source>
        <strain evidence="11">JCM 9371</strain>
    </source>
</reference>
<keyword evidence="2" id="KW-0001">2Fe-2S</keyword>
<evidence type="ECO:0000259" key="9">
    <source>
        <dbReference type="Pfam" id="PF04324"/>
    </source>
</evidence>
<name>A0ABW2XG20_9ACTN</name>
<dbReference type="Proteomes" id="UP001597063">
    <property type="component" value="Unassembled WGS sequence"/>
</dbReference>